<evidence type="ECO:0000313" key="5">
    <source>
        <dbReference type="EMBL" id="NHO65379.1"/>
    </source>
</evidence>
<dbReference type="Pfam" id="PF12833">
    <property type="entry name" value="HTH_18"/>
    <property type="match status" value="1"/>
</dbReference>
<dbReference type="PRINTS" id="PR00032">
    <property type="entry name" value="HTHARAC"/>
</dbReference>
<evidence type="ECO:0000313" key="6">
    <source>
        <dbReference type="Proteomes" id="UP000787472"/>
    </source>
</evidence>
<dbReference type="InterPro" id="IPR029062">
    <property type="entry name" value="Class_I_gatase-like"/>
</dbReference>
<accession>A0A9E5MJM9</accession>
<evidence type="ECO:0000259" key="4">
    <source>
        <dbReference type="PROSITE" id="PS01124"/>
    </source>
</evidence>
<dbReference type="Gene3D" id="3.40.50.880">
    <property type="match status" value="1"/>
</dbReference>
<dbReference type="AlphaFoldDB" id="A0A9E5MJM9"/>
<evidence type="ECO:0000256" key="2">
    <source>
        <dbReference type="ARBA" id="ARBA00023125"/>
    </source>
</evidence>
<proteinExistence type="predicted"/>
<organism evidence="5 6">
    <name type="scientific">Pseudomaricurvus hydrocarbonicus</name>
    <dbReference type="NCBI Taxonomy" id="1470433"/>
    <lineage>
        <taxon>Bacteria</taxon>
        <taxon>Pseudomonadati</taxon>
        <taxon>Pseudomonadota</taxon>
        <taxon>Gammaproteobacteria</taxon>
        <taxon>Cellvibrionales</taxon>
        <taxon>Cellvibrionaceae</taxon>
        <taxon>Pseudomaricurvus</taxon>
    </lineage>
</organism>
<dbReference type="InterPro" id="IPR052158">
    <property type="entry name" value="INH-QAR"/>
</dbReference>
<dbReference type="InterPro" id="IPR009057">
    <property type="entry name" value="Homeodomain-like_sf"/>
</dbReference>
<keyword evidence="3" id="KW-0804">Transcription</keyword>
<dbReference type="Gene3D" id="1.10.10.60">
    <property type="entry name" value="Homeodomain-like"/>
    <property type="match status" value="2"/>
</dbReference>
<dbReference type="RefSeq" id="WP_167184166.1">
    <property type="nucleotide sequence ID" value="NZ_JAAONZ010000004.1"/>
</dbReference>
<protein>
    <submittedName>
        <fullName evidence="5">Helix-turn-helix domain-containing protein</fullName>
    </submittedName>
</protein>
<dbReference type="InterPro" id="IPR018060">
    <property type="entry name" value="HTH_AraC"/>
</dbReference>
<dbReference type="PROSITE" id="PS01124">
    <property type="entry name" value="HTH_ARAC_FAMILY_2"/>
    <property type="match status" value="1"/>
</dbReference>
<dbReference type="GO" id="GO:0003700">
    <property type="term" value="F:DNA-binding transcription factor activity"/>
    <property type="evidence" value="ECO:0007669"/>
    <property type="project" value="InterPro"/>
</dbReference>
<dbReference type="PANTHER" id="PTHR43130:SF11">
    <property type="entry name" value="TRANSCRIPTIONAL REGULATORY PROTEIN"/>
    <property type="match status" value="1"/>
</dbReference>
<dbReference type="SUPFAM" id="SSF46689">
    <property type="entry name" value="Homeodomain-like"/>
    <property type="match status" value="2"/>
</dbReference>
<gene>
    <name evidence="5" type="ORF">G8770_07480</name>
</gene>
<evidence type="ECO:0000256" key="1">
    <source>
        <dbReference type="ARBA" id="ARBA00023015"/>
    </source>
</evidence>
<dbReference type="Proteomes" id="UP000787472">
    <property type="component" value="Unassembled WGS sequence"/>
</dbReference>
<dbReference type="GO" id="GO:0043565">
    <property type="term" value="F:sequence-specific DNA binding"/>
    <property type="evidence" value="ECO:0007669"/>
    <property type="project" value="InterPro"/>
</dbReference>
<keyword evidence="6" id="KW-1185">Reference proteome</keyword>
<comment type="caution">
    <text evidence="5">The sequence shown here is derived from an EMBL/GenBank/DDBJ whole genome shotgun (WGS) entry which is preliminary data.</text>
</comment>
<feature type="domain" description="HTH araC/xylS-type" evidence="4">
    <location>
        <begin position="224"/>
        <end position="322"/>
    </location>
</feature>
<dbReference type="InterPro" id="IPR020449">
    <property type="entry name" value="Tscrpt_reg_AraC-type_HTH"/>
</dbReference>
<sequence length="332" mass="38052">MKKRLGATFLVVEDMLATSITLPIEMMNAAESAALGRDRRAKRLNIATASTRKESVRTRSGFNLEAELTLDDIGNSDMVIIPSLWRNPRPIIRRNPEIIRWLQKLNEKGAILIAVGTGCCFLAEAGLLNGKAATTHWHYFDQFQRDYPDVQLKRQYFITQSGNIYCAASVNAVADLTVHFIHRTYGQEIATHVQRNFSHEIRRAYESTSYYDDKHRYHPDEDIVQAQIWLQDNCQKEILLKNVAEKFDMSVRTFNRRFKNATGKTPLQYLQEIRIDMAKDLLQTSNLSVSEIAYKVGYQDMGHFSSLFKKLLTTTPSDYRATVRAKLFTAST</sequence>
<name>A0A9E5MJM9_9GAMM</name>
<dbReference type="EMBL" id="JAAONZ010000004">
    <property type="protein sequence ID" value="NHO65379.1"/>
    <property type="molecule type" value="Genomic_DNA"/>
</dbReference>
<reference evidence="5" key="1">
    <citation type="submission" date="2020-03" db="EMBL/GenBank/DDBJ databases">
        <authorList>
            <person name="Guo F."/>
        </authorList>
    </citation>
    <scope>NUCLEOTIDE SEQUENCE</scope>
    <source>
        <strain evidence="5">JCM 30134</strain>
    </source>
</reference>
<dbReference type="Pfam" id="PF01965">
    <property type="entry name" value="DJ-1_PfpI"/>
    <property type="match status" value="1"/>
</dbReference>
<dbReference type="PANTHER" id="PTHR43130">
    <property type="entry name" value="ARAC-FAMILY TRANSCRIPTIONAL REGULATOR"/>
    <property type="match status" value="1"/>
</dbReference>
<keyword evidence="2" id="KW-0238">DNA-binding</keyword>
<dbReference type="SMART" id="SM00342">
    <property type="entry name" value="HTH_ARAC"/>
    <property type="match status" value="1"/>
</dbReference>
<keyword evidence="1" id="KW-0805">Transcription regulation</keyword>
<dbReference type="InterPro" id="IPR002818">
    <property type="entry name" value="DJ-1/PfpI"/>
</dbReference>
<dbReference type="SUPFAM" id="SSF52317">
    <property type="entry name" value="Class I glutamine amidotransferase-like"/>
    <property type="match status" value="1"/>
</dbReference>
<dbReference type="CDD" id="cd03138">
    <property type="entry name" value="GATase1_AraC_2"/>
    <property type="match status" value="1"/>
</dbReference>
<evidence type="ECO:0000256" key="3">
    <source>
        <dbReference type="ARBA" id="ARBA00023163"/>
    </source>
</evidence>